<dbReference type="GO" id="GO:0036149">
    <property type="term" value="P:phosphatidylinositol acyl-chain remodeling"/>
    <property type="evidence" value="ECO:0007669"/>
    <property type="project" value="TreeGrafter"/>
</dbReference>
<keyword evidence="4" id="KW-0472">Membrane</keyword>
<keyword evidence="2" id="KW-0808">Transferase</keyword>
<evidence type="ECO:0000313" key="6">
    <source>
        <dbReference type="EMBL" id="VDN54211.1"/>
    </source>
</evidence>
<dbReference type="SUPFAM" id="SSF69593">
    <property type="entry name" value="Glycerol-3-phosphate (1)-acyltransferase"/>
    <property type="match status" value="1"/>
</dbReference>
<dbReference type="CDD" id="cd07990">
    <property type="entry name" value="LPLAT_LCLAT1-like"/>
    <property type="match status" value="1"/>
</dbReference>
<organism evidence="7 9">
    <name type="scientific">Dracunculus medinensis</name>
    <name type="common">Guinea worm</name>
    <dbReference type="NCBI Taxonomy" id="318479"/>
    <lineage>
        <taxon>Eukaryota</taxon>
        <taxon>Metazoa</taxon>
        <taxon>Ecdysozoa</taxon>
        <taxon>Nematoda</taxon>
        <taxon>Chromadorea</taxon>
        <taxon>Rhabditida</taxon>
        <taxon>Spirurina</taxon>
        <taxon>Dracunculoidea</taxon>
        <taxon>Dracunculidae</taxon>
        <taxon>Dracunculus</taxon>
    </lineage>
</organism>
<keyword evidence="8" id="KW-1185">Reference proteome</keyword>
<gene>
    <name evidence="6" type="ORF">DME_LOCUS4184</name>
</gene>
<evidence type="ECO:0000259" key="5">
    <source>
        <dbReference type="SMART" id="SM00563"/>
    </source>
</evidence>
<dbReference type="AlphaFoldDB" id="A0A0N4URV1"/>
<dbReference type="PANTHER" id="PTHR10983">
    <property type="entry name" value="1-ACYLGLYCEROL-3-PHOSPHATE ACYLTRANSFERASE-RELATED"/>
    <property type="match status" value="1"/>
</dbReference>
<proteinExistence type="inferred from homology"/>
<feature type="transmembrane region" description="Helical" evidence="4">
    <location>
        <begin position="367"/>
        <end position="386"/>
    </location>
</feature>
<keyword evidence="4" id="KW-1133">Transmembrane helix</keyword>
<dbReference type="InterPro" id="IPR032098">
    <property type="entry name" value="Acyltransf_C"/>
</dbReference>
<feature type="transmembrane region" description="Helical" evidence="4">
    <location>
        <begin position="44"/>
        <end position="72"/>
    </location>
</feature>
<evidence type="ECO:0000256" key="1">
    <source>
        <dbReference type="ARBA" id="ARBA00008655"/>
    </source>
</evidence>
<dbReference type="GO" id="GO:0016746">
    <property type="term" value="F:acyltransferase activity"/>
    <property type="evidence" value="ECO:0007669"/>
    <property type="project" value="UniProtKB-KW"/>
</dbReference>
<dbReference type="WBParaSite" id="DME_0001078301-mRNA-1">
    <property type="protein sequence ID" value="DME_0001078301-mRNA-1"/>
    <property type="gene ID" value="DME_0001078301"/>
</dbReference>
<name>A0A0N4URV1_DRAME</name>
<reference evidence="9" key="1">
    <citation type="submission" date="2017-02" db="UniProtKB">
        <authorList>
            <consortium name="WormBaseParasite"/>
        </authorList>
    </citation>
    <scope>IDENTIFICATION</scope>
</reference>
<dbReference type="PANTHER" id="PTHR10983:SF14">
    <property type="entry name" value="1-ACYL-SN-GLYCEROL-3-PHOSPHATE ACYLTRANSFERASE ACL-12-RELATED"/>
    <property type="match status" value="1"/>
</dbReference>
<evidence type="ECO:0000256" key="3">
    <source>
        <dbReference type="ARBA" id="ARBA00023315"/>
    </source>
</evidence>
<evidence type="ECO:0000313" key="9">
    <source>
        <dbReference type="WBParaSite" id="DME_0001078301-mRNA-1"/>
    </source>
</evidence>
<sequence>MLTPGAEQISGIDGSTMNVEDSFITKIVANSMDLRKIIAVIGSFYWIIMTIFIVPCAVVATFLTILLPIILINVRIYNWIDHKLCRMVNDHWVSALLNVGLNIVEFGDDISEVANKRVLFLSNHLGLADHFIIMTALHNKGTVVEKYLWVIFNIWKLTPLGAMWLIHGNFFINGGSSKREKQLNDFKEHLRKYYWKHDYGWLIMYPEGSRLFLIKENNKRFAEKIGHKVYKHCALPRVGAAHAALGISLFSLGTSDVAYSGLGKPIEYIVDCTIAYYKGDVANLGQYLMGEFPHGVSTVGIHYKESFPFLILKMVIPVKAEWIDESILKKWLYSLYEKKDELLDYYYKKNSFPDHGKTRPRPVFFPFSRFIIVEFFWIILFYFHYISWIKPLFSSLRSAIFSFF</sequence>
<dbReference type="Pfam" id="PF16076">
    <property type="entry name" value="Acyltransf_C"/>
    <property type="match status" value="1"/>
</dbReference>
<dbReference type="STRING" id="318479.A0A0N4URV1"/>
<dbReference type="Proteomes" id="UP000274756">
    <property type="component" value="Unassembled WGS sequence"/>
</dbReference>
<evidence type="ECO:0000256" key="2">
    <source>
        <dbReference type="ARBA" id="ARBA00022679"/>
    </source>
</evidence>
<dbReference type="SMART" id="SM00563">
    <property type="entry name" value="PlsC"/>
    <property type="match status" value="1"/>
</dbReference>
<dbReference type="GO" id="GO:0005783">
    <property type="term" value="C:endoplasmic reticulum"/>
    <property type="evidence" value="ECO:0007669"/>
    <property type="project" value="TreeGrafter"/>
</dbReference>
<feature type="domain" description="Phospholipid/glycerol acyltransferase" evidence="5">
    <location>
        <begin position="118"/>
        <end position="242"/>
    </location>
</feature>
<dbReference type="InterPro" id="IPR002123">
    <property type="entry name" value="Plipid/glycerol_acylTrfase"/>
</dbReference>
<comment type="similarity">
    <text evidence="1">Belongs to the 1-acyl-sn-glycerol-3-phosphate acyltransferase family.</text>
</comment>
<evidence type="ECO:0000256" key="4">
    <source>
        <dbReference type="SAM" id="Phobius"/>
    </source>
</evidence>
<keyword evidence="3" id="KW-0012">Acyltransferase</keyword>
<accession>A0A0N4URV1</accession>
<evidence type="ECO:0000313" key="7">
    <source>
        <dbReference type="Proteomes" id="UP000038040"/>
    </source>
</evidence>
<reference evidence="6 8" key="2">
    <citation type="submission" date="2018-11" db="EMBL/GenBank/DDBJ databases">
        <authorList>
            <consortium name="Pathogen Informatics"/>
        </authorList>
    </citation>
    <scope>NUCLEOTIDE SEQUENCE [LARGE SCALE GENOMIC DNA]</scope>
</reference>
<dbReference type="Proteomes" id="UP000038040">
    <property type="component" value="Unplaced"/>
</dbReference>
<protein>
    <submittedName>
        <fullName evidence="9">PlsC domain-containing protein</fullName>
    </submittedName>
</protein>
<keyword evidence="4" id="KW-0812">Transmembrane</keyword>
<dbReference type="OrthoDB" id="5920068at2759"/>
<evidence type="ECO:0000313" key="8">
    <source>
        <dbReference type="Proteomes" id="UP000274756"/>
    </source>
</evidence>
<dbReference type="EMBL" id="UYYG01000372">
    <property type="protein sequence ID" value="VDN54211.1"/>
    <property type="molecule type" value="Genomic_DNA"/>
</dbReference>